<dbReference type="PANTHER" id="PTHR43134:SF1">
    <property type="entry name" value="SIGNAL RECOGNITION PARTICLE RECEPTOR SUBUNIT ALPHA"/>
    <property type="match status" value="1"/>
</dbReference>
<dbReference type="InterPro" id="IPR004390">
    <property type="entry name" value="SR_rcpt_FtsY"/>
</dbReference>
<dbReference type="PANTHER" id="PTHR43134">
    <property type="entry name" value="SIGNAL RECOGNITION PARTICLE RECEPTOR SUBUNIT ALPHA"/>
    <property type="match status" value="1"/>
</dbReference>
<dbReference type="Gene3D" id="1.20.120.140">
    <property type="entry name" value="Signal recognition particle SRP54, nucleotide-binding domain"/>
    <property type="match status" value="1"/>
</dbReference>
<evidence type="ECO:0000256" key="8">
    <source>
        <dbReference type="HAMAP-Rule" id="MF_00920"/>
    </source>
</evidence>
<evidence type="ECO:0000256" key="4">
    <source>
        <dbReference type="ARBA" id="ARBA00022801"/>
    </source>
</evidence>
<keyword evidence="5 8" id="KW-0342">GTP-binding</keyword>
<reference evidence="11 12" key="1">
    <citation type="submission" date="2020-07" db="EMBL/GenBank/DDBJ databases">
        <title>Natrinema (YPL30) sp. nov. and Haloterrigena xxxxxx (YPL8) sp. nov., isolated from a salt mine.</title>
        <authorList>
            <person name="Cui H."/>
        </authorList>
    </citation>
    <scope>NUCLEOTIDE SEQUENCE [LARGE SCALE GENOMIC DNA]</scope>
    <source>
        <strain evidence="11 12">YPL13</strain>
    </source>
</reference>
<feature type="compositionally biased region" description="Low complexity" evidence="9">
    <location>
        <begin position="104"/>
        <end position="121"/>
    </location>
</feature>
<evidence type="ECO:0000259" key="10">
    <source>
        <dbReference type="PROSITE" id="PS00300"/>
    </source>
</evidence>
<feature type="binding site" evidence="8">
    <location>
        <begin position="457"/>
        <end position="461"/>
    </location>
    <ligand>
        <name>GTP</name>
        <dbReference type="ChEBI" id="CHEBI:37565"/>
    </ligand>
</feature>
<keyword evidence="7 8" id="KW-0675">Receptor</keyword>
<keyword evidence="1 8" id="KW-1003">Cell membrane</keyword>
<comment type="function">
    <text evidence="8">Involved in targeting and insertion of nascent membrane proteins into the cytoplasmic membrane. Acts as a receptor for the complex formed by the signal recognition particle (SRP) and the ribosome-nascent chain (RNC).</text>
</comment>
<feature type="compositionally biased region" description="Acidic residues" evidence="9">
    <location>
        <begin position="220"/>
        <end position="266"/>
    </location>
</feature>
<dbReference type="Pfam" id="PF02881">
    <property type="entry name" value="SRP54_N"/>
    <property type="match status" value="1"/>
</dbReference>
<accession>A0A7D6CP18</accession>
<comment type="subcellular location">
    <subcellularLocation>
        <location evidence="8">Cell membrane</location>
        <topology evidence="8">Peripheral membrane protein</topology>
        <orientation evidence="8">Cytoplasmic side</orientation>
    </subcellularLocation>
    <subcellularLocation>
        <location evidence="8">Cytoplasm</location>
    </subcellularLocation>
</comment>
<dbReference type="Proteomes" id="UP000510869">
    <property type="component" value="Chromosome"/>
</dbReference>
<keyword evidence="4 8" id="KW-0378">Hydrolase</keyword>
<evidence type="ECO:0000256" key="3">
    <source>
        <dbReference type="ARBA" id="ARBA00022741"/>
    </source>
</evidence>
<comment type="subunit">
    <text evidence="8">Part of the signal recognition particle protein translocation system, which is composed of SRP and FtsY.</text>
</comment>
<dbReference type="EMBL" id="CP059154">
    <property type="protein sequence ID" value="QLK24693.1"/>
    <property type="molecule type" value="Genomic_DNA"/>
</dbReference>
<dbReference type="SUPFAM" id="SSF52540">
    <property type="entry name" value="P-loop containing nucleoside triphosphate hydrolases"/>
    <property type="match status" value="1"/>
</dbReference>
<comment type="catalytic activity">
    <reaction evidence="8">
        <text>GTP + H2O = GDP + phosphate + H(+)</text>
        <dbReference type="Rhea" id="RHEA:19669"/>
        <dbReference type="ChEBI" id="CHEBI:15377"/>
        <dbReference type="ChEBI" id="CHEBI:15378"/>
        <dbReference type="ChEBI" id="CHEBI:37565"/>
        <dbReference type="ChEBI" id="CHEBI:43474"/>
        <dbReference type="ChEBI" id="CHEBI:58189"/>
        <dbReference type="EC" id="3.6.5.4"/>
    </reaction>
</comment>
<dbReference type="AlphaFoldDB" id="A0A7D6CP18"/>
<comment type="similarity">
    <text evidence="8">Belongs to the GTP-binding SRP family. FtsY subfamily.</text>
</comment>
<feature type="compositionally biased region" description="Low complexity" evidence="9">
    <location>
        <begin position="204"/>
        <end position="219"/>
    </location>
</feature>
<dbReference type="RefSeq" id="WP_180839773.1">
    <property type="nucleotide sequence ID" value="NZ_CP059154.1"/>
</dbReference>
<proteinExistence type="inferred from homology"/>
<dbReference type="SMART" id="SM00382">
    <property type="entry name" value="AAA"/>
    <property type="match status" value="1"/>
</dbReference>
<sequence length="565" mass="59736">MFDNLKDKLGSFRKDAEEAADENVEEVDEHDLEDAELEDAELEDEALEDDLENVDPDADAAESAEPAGAEATDTTPETADTEPASPAAEVEPDAELEPDTELDSASAATTESATAAAAESAGQEPATDSDPDFLESDVDPEPDEEAPGEEQADTATADEEPVVDEDEDSDADADDDGGGTGFGARARSLFTGKSDDAEPESDESVPAAEPTETATAEAEPAVDDEPSVDEEAAVEAETEAEPAVDDEPVVDEDEAGEADADAETDDGGNSTGFGTKAKSLVKGKFVIEEEDLEGPLHELEMALLSSDVEMGVAEEILDNIRDELVGETRTFTTSTGEVVEEALRNAIYDVISVGQFDFDERIAAEEKPITIVFTGVNGVGKTTSIAKLSRYFEERGYSTVMANGDTYRAGANEQIQQHADALDTKCISHEQGGDPAAVLYDAVEYAEANDIDIVLGDTAGRLHTDEGLMDQLEKIGRVVDPDMTLFVDEAVAGQDAVNRGREFNAAAEIDGTILTKADADSNGGAAISVAHVTGKPILFLGVGQGYDDIERFDPDEMVDRLLADE</sequence>
<feature type="compositionally biased region" description="Low complexity" evidence="9">
    <location>
        <begin position="63"/>
        <end position="89"/>
    </location>
</feature>
<keyword evidence="6 8" id="KW-0472">Membrane</keyword>
<feature type="binding site" evidence="8">
    <location>
        <begin position="515"/>
        <end position="518"/>
    </location>
    <ligand>
        <name>GTP</name>
        <dbReference type="ChEBI" id="CHEBI:37565"/>
    </ligand>
</feature>
<dbReference type="GO" id="GO:0005886">
    <property type="term" value="C:plasma membrane"/>
    <property type="evidence" value="ECO:0007669"/>
    <property type="project" value="UniProtKB-SubCell"/>
</dbReference>
<dbReference type="InterPro" id="IPR042101">
    <property type="entry name" value="SRP54_N_sf"/>
</dbReference>
<evidence type="ECO:0000256" key="2">
    <source>
        <dbReference type="ARBA" id="ARBA00022490"/>
    </source>
</evidence>
<dbReference type="HAMAP" id="MF_00920">
    <property type="entry name" value="FtsY"/>
    <property type="match status" value="1"/>
</dbReference>
<evidence type="ECO:0000256" key="9">
    <source>
        <dbReference type="SAM" id="MobiDB-lite"/>
    </source>
</evidence>
<dbReference type="GO" id="GO:0005525">
    <property type="term" value="F:GTP binding"/>
    <property type="evidence" value="ECO:0007669"/>
    <property type="project" value="UniProtKB-UniRule"/>
</dbReference>
<dbReference type="PROSITE" id="PS00300">
    <property type="entry name" value="SRP54"/>
    <property type="match status" value="1"/>
</dbReference>
<evidence type="ECO:0000313" key="12">
    <source>
        <dbReference type="Proteomes" id="UP000510869"/>
    </source>
</evidence>
<dbReference type="InterPro" id="IPR036225">
    <property type="entry name" value="SRP/SRP_N"/>
</dbReference>
<feature type="compositionally biased region" description="Acidic residues" evidence="9">
    <location>
        <begin position="90"/>
        <end position="102"/>
    </location>
</feature>
<evidence type="ECO:0000256" key="1">
    <source>
        <dbReference type="ARBA" id="ARBA00022475"/>
    </source>
</evidence>
<dbReference type="GO" id="GO:0003924">
    <property type="term" value="F:GTPase activity"/>
    <property type="evidence" value="ECO:0007669"/>
    <property type="project" value="UniProtKB-UniRule"/>
</dbReference>
<dbReference type="InterPro" id="IPR027417">
    <property type="entry name" value="P-loop_NTPase"/>
</dbReference>
<keyword evidence="2 8" id="KW-0963">Cytoplasm</keyword>
<dbReference type="SUPFAM" id="SSF47364">
    <property type="entry name" value="Domain of the SRP/SRP receptor G-proteins"/>
    <property type="match status" value="1"/>
</dbReference>
<feature type="domain" description="SRP54-type proteins GTP-binding" evidence="10">
    <location>
        <begin position="536"/>
        <end position="549"/>
    </location>
</feature>
<keyword evidence="12" id="KW-1185">Reference proteome</keyword>
<protein>
    <recommendedName>
        <fullName evidence="8">Signal recognition particle receptor FtsY</fullName>
        <shortName evidence="8">SRP receptor</shortName>
        <ecNumber evidence="8">3.6.5.4</ecNumber>
    </recommendedName>
</protein>
<evidence type="ECO:0000256" key="5">
    <source>
        <dbReference type="ARBA" id="ARBA00023134"/>
    </source>
</evidence>
<evidence type="ECO:0000256" key="7">
    <source>
        <dbReference type="ARBA" id="ARBA00023170"/>
    </source>
</evidence>
<dbReference type="GO" id="GO:0006614">
    <property type="term" value="P:SRP-dependent cotranslational protein targeting to membrane"/>
    <property type="evidence" value="ECO:0007669"/>
    <property type="project" value="InterPro"/>
</dbReference>
<dbReference type="GO" id="GO:0005737">
    <property type="term" value="C:cytoplasm"/>
    <property type="evidence" value="ECO:0007669"/>
    <property type="project" value="UniProtKB-SubCell"/>
</dbReference>
<dbReference type="Pfam" id="PF00448">
    <property type="entry name" value="SRP54"/>
    <property type="match status" value="1"/>
</dbReference>
<dbReference type="Gene3D" id="3.40.50.300">
    <property type="entry name" value="P-loop containing nucleotide triphosphate hydrolases"/>
    <property type="match status" value="1"/>
</dbReference>
<dbReference type="SMART" id="SM00962">
    <property type="entry name" value="SRP54"/>
    <property type="match status" value="1"/>
</dbReference>
<evidence type="ECO:0000313" key="11">
    <source>
        <dbReference type="EMBL" id="QLK24693.1"/>
    </source>
</evidence>
<dbReference type="InterPro" id="IPR000897">
    <property type="entry name" value="SRP54_GTPase_dom"/>
</dbReference>
<feature type="binding site" evidence="8">
    <location>
        <begin position="375"/>
        <end position="382"/>
    </location>
    <ligand>
        <name>GTP</name>
        <dbReference type="ChEBI" id="CHEBI:37565"/>
    </ligand>
</feature>
<dbReference type="SMART" id="SM00963">
    <property type="entry name" value="SRP54_N"/>
    <property type="match status" value="1"/>
</dbReference>
<dbReference type="GeneID" id="56143786"/>
<dbReference type="OrthoDB" id="372188at2157"/>
<feature type="compositionally biased region" description="Acidic residues" evidence="9">
    <location>
        <begin position="127"/>
        <end position="177"/>
    </location>
</feature>
<evidence type="ECO:0000256" key="6">
    <source>
        <dbReference type="ARBA" id="ARBA00023136"/>
    </source>
</evidence>
<organism evidence="11 12">
    <name type="scientific">Natrinema zhouii</name>
    <dbReference type="NCBI Taxonomy" id="1710539"/>
    <lineage>
        <taxon>Archaea</taxon>
        <taxon>Methanobacteriati</taxon>
        <taxon>Methanobacteriota</taxon>
        <taxon>Stenosarchaea group</taxon>
        <taxon>Halobacteria</taxon>
        <taxon>Halobacteriales</taxon>
        <taxon>Natrialbaceae</taxon>
        <taxon>Natrinema</taxon>
    </lineage>
</organism>
<dbReference type="EC" id="3.6.5.4" evidence="8"/>
<dbReference type="GO" id="GO:0005047">
    <property type="term" value="F:signal recognition particle binding"/>
    <property type="evidence" value="ECO:0007669"/>
    <property type="project" value="TreeGrafter"/>
</dbReference>
<dbReference type="InterPro" id="IPR013822">
    <property type="entry name" value="Signal_recog_particl_SRP54_hlx"/>
</dbReference>
<name>A0A7D6CP18_9EURY</name>
<feature type="compositionally biased region" description="Basic and acidic residues" evidence="9">
    <location>
        <begin position="1"/>
        <end position="17"/>
    </location>
</feature>
<dbReference type="KEGG" id="nay:HYG81_11235"/>
<keyword evidence="3 8" id="KW-0547">Nucleotide-binding</keyword>
<feature type="region of interest" description="Disordered" evidence="9">
    <location>
        <begin position="1"/>
        <end position="274"/>
    </location>
</feature>
<dbReference type="InterPro" id="IPR003593">
    <property type="entry name" value="AAA+_ATPase"/>
</dbReference>
<dbReference type="FunFam" id="3.40.50.300:FF:000566">
    <property type="entry name" value="Signal recognition particle receptor subunit alpha"/>
    <property type="match status" value="1"/>
</dbReference>
<gene>
    <name evidence="8 11" type="primary">ftsY</name>
    <name evidence="11" type="ORF">HYG81_11235</name>
</gene>
<feature type="compositionally biased region" description="Acidic residues" evidence="9">
    <location>
        <begin position="18"/>
        <end position="62"/>
    </location>
</feature>
<dbReference type="NCBIfam" id="TIGR00064">
    <property type="entry name" value="ftsY"/>
    <property type="match status" value="1"/>
</dbReference>